<feature type="transmembrane region" description="Helical" evidence="4">
    <location>
        <begin position="104"/>
        <end position="122"/>
    </location>
</feature>
<dbReference type="PRINTS" id="PR00260">
    <property type="entry name" value="CHEMTRNSDUCR"/>
</dbReference>
<dbReference type="OrthoDB" id="371102at2"/>
<dbReference type="GO" id="GO:0006935">
    <property type="term" value="P:chemotaxis"/>
    <property type="evidence" value="ECO:0007669"/>
    <property type="project" value="UniProtKB-KW"/>
</dbReference>
<dbReference type="InterPro" id="IPR051310">
    <property type="entry name" value="MCP_chemotaxis"/>
</dbReference>
<keyword evidence="3" id="KW-0807">Transducer</keyword>
<keyword evidence="1" id="KW-0145">Chemotaxis</keyword>
<dbReference type="Pfam" id="PF00015">
    <property type="entry name" value="MCPsignal"/>
    <property type="match status" value="1"/>
</dbReference>
<evidence type="ECO:0000256" key="3">
    <source>
        <dbReference type="PROSITE-ProRule" id="PRU00284"/>
    </source>
</evidence>
<dbReference type="EMBL" id="JNUP01000065">
    <property type="protein sequence ID" value="KGE71707.1"/>
    <property type="molecule type" value="Genomic_DNA"/>
</dbReference>
<feature type="transmembrane region" description="Helical" evidence="4">
    <location>
        <begin position="75"/>
        <end position="92"/>
    </location>
</feature>
<dbReference type="Gene3D" id="1.10.287.950">
    <property type="entry name" value="Methyl-accepting chemotaxis protein"/>
    <property type="match status" value="1"/>
</dbReference>
<evidence type="ECO:0000256" key="1">
    <source>
        <dbReference type="ARBA" id="ARBA00022500"/>
    </source>
</evidence>
<keyword evidence="4" id="KW-0472">Membrane</keyword>
<dbReference type="PROSITE" id="PS50111">
    <property type="entry name" value="CHEMOTAXIS_TRANSDUC_2"/>
    <property type="match status" value="1"/>
</dbReference>
<sequence length="547" mass="58740">MILKKELSRIYRGSDIEDRLRAPSLGTIVLLYAAVYITAVIVQLVSGRGIDPVMIGLPLLLGLTLLPLIRGKLNIAVWAAMILLFGGTLGNQVLQLSQGSSTEILSMVISDVSLVLVVAILIKNRKISYVLYGLIGVWFLTMLLIGQFSAGSSDVVSGATNWQENVQADYFSALYSLVLNLVLVATLRRNLELIITHSETQRDMVKTREESARRLIESTSNQFSLYEDLDSHSGTAETAARGIESSVSEIAQRIEVLQQSSRQLEEALSHTGSSFAKLKNSAQDQMSHVTQSSAAVEQMVASIGSVRTVVENRQESAERLRGAAQEGSQTLSAASATSKDVMASIGNINDMIAIISNIASQTNLLAMNAAIEAAHAGDAGRGFAVVADEIRKLAESSGSSAKTIKGTLKELIQGIEESNRVVQSSSDSFSQITEDIESVIQALQEINHSTQELAAGSKEILESTGVLNQTTASLGDTLKQVEEDHGKMSRASESITQATGQVAQGSEIIGTRGQEIQGVIDEIRRVARTMKQKGEELKEAIADAQHS</sequence>
<feature type="transmembrane region" description="Helical" evidence="4">
    <location>
        <begin position="20"/>
        <end position="44"/>
    </location>
</feature>
<proteinExistence type="inferred from homology"/>
<dbReference type="SUPFAM" id="SSF58104">
    <property type="entry name" value="Methyl-accepting chemotaxis protein (MCP) signaling domain"/>
    <property type="match status" value="1"/>
</dbReference>
<evidence type="ECO:0000256" key="4">
    <source>
        <dbReference type="SAM" id="Phobius"/>
    </source>
</evidence>
<evidence type="ECO:0000313" key="6">
    <source>
        <dbReference type="EMBL" id="KGE71707.1"/>
    </source>
</evidence>
<reference evidence="6 7" key="1">
    <citation type="submission" date="2014-05" db="EMBL/GenBank/DDBJ databases">
        <title>De novo Genome Sequence of Spirocheata sp.</title>
        <authorList>
            <person name="Shivani Y."/>
            <person name="Subhash Y."/>
            <person name="Tushar L."/>
            <person name="Sasikala C."/>
            <person name="Ramana C.V."/>
        </authorList>
    </citation>
    <scope>NUCLEOTIDE SEQUENCE [LARGE SCALE GENOMIC DNA]</scope>
    <source>
        <strain evidence="6 7">JC230</strain>
    </source>
</reference>
<dbReference type="PANTHER" id="PTHR43531:SF11">
    <property type="entry name" value="METHYL-ACCEPTING CHEMOTAXIS PROTEIN 3"/>
    <property type="match status" value="1"/>
</dbReference>
<dbReference type="eggNOG" id="COG0840">
    <property type="taxonomic scope" value="Bacteria"/>
</dbReference>
<evidence type="ECO:0000256" key="2">
    <source>
        <dbReference type="ARBA" id="ARBA00029447"/>
    </source>
</evidence>
<feature type="domain" description="Methyl-accepting transducer" evidence="5">
    <location>
        <begin position="260"/>
        <end position="482"/>
    </location>
</feature>
<comment type="caution">
    <text evidence="6">The sequence shown here is derived from an EMBL/GenBank/DDBJ whole genome shotgun (WGS) entry which is preliminary data.</text>
</comment>
<name>A0A098QYY5_9SPIO</name>
<keyword evidence="7" id="KW-1185">Reference proteome</keyword>
<accession>A0A098QYY5</accession>
<comment type="similarity">
    <text evidence="2">Belongs to the methyl-accepting chemotaxis (MCP) protein family.</text>
</comment>
<feature type="transmembrane region" description="Helical" evidence="4">
    <location>
        <begin position="170"/>
        <end position="187"/>
    </location>
</feature>
<dbReference type="GO" id="GO:0007165">
    <property type="term" value="P:signal transduction"/>
    <property type="evidence" value="ECO:0007669"/>
    <property type="project" value="UniProtKB-KW"/>
</dbReference>
<dbReference type="PANTHER" id="PTHR43531">
    <property type="entry name" value="PROTEIN ICFG"/>
    <property type="match status" value="1"/>
</dbReference>
<dbReference type="RefSeq" id="WP_037548144.1">
    <property type="nucleotide sequence ID" value="NZ_JNUP01000065.1"/>
</dbReference>
<feature type="transmembrane region" description="Helical" evidence="4">
    <location>
        <begin position="50"/>
        <end position="68"/>
    </location>
</feature>
<dbReference type="InterPro" id="IPR004090">
    <property type="entry name" value="Chemotax_Me-accpt_rcpt"/>
</dbReference>
<keyword evidence="4" id="KW-0812">Transmembrane</keyword>
<protein>
    <recommendedName>
        <fullName evidence="5">Methyl-accepting transducer domain-containing protein</fullName>
    </recommendedName>
</protein>
<evidence type="ECO:0000259" key="5">
    <source>
        <dbReference type="PROSITE" id="PS50111"/>
    </source>
</evidence>
<gene>
    <name evidence="6" type="ORF">DC28_10660</name>
</gene>
<dbReference type="GO" id="GO:0004888">
    <property type="term" value="F:transmembrane signaling receptor activity"/>
    <property type="evidence" value="ECO:0007669"/>
    <property type="project" value="InterPro"/>
</dbReference>
<dbReference type="GO" id="GO:0005886">
    <property type="term" value="C:plasma membrane"/>
    <property type="evidence" value="ECO:0007669"/>
    <property type="project" value="TreeGrafter"/>
</dbReference>
<dbReference type="AlphaFoldDB" id="A0A098QYY5"/>
<evidence type="ECO:0000313" key="7">
    <source>
        <dbReference type="Proteomes" id="UP000029692"/>
    </source>
</evidence>
<dbReference type="SMART" id="SM00283">
    <property type="entry name" value="MA"/>
    <property type="match status" value="1"/>
</dbReference>
<dbReference type="InterPro" id="IPR004089">
    <property type="entry name" value="MCPsignal_dom"/>
</dbReference>
<dbReference type="STRING" id="1480694.DC28_10660"/>
<feature type="transmembrane region" description="Helical" evidence="4">
    <location>
        <begin position="129"/>
        <end position="150"/>
    </location>
</feature>
<organism evidence="6 7">
    <name type="scientific">Spirochaeta lutea</name>
    <dbReference type="NCBI Taxonomy" id="1480694"/>
    <lineage>
        <taxon>Bacteria</taxon>
        <taxon>Pseudomonadati</taxon>
        <taxon>Spirochaetota</taxon>
        <taxon>Spirochaetia</taxon>
        <taxon>Spirochaetales</taxon>
        <taxon>Spirochaetaceae</taxon>
        <taxon>Spirochaeta</taxon>
    </lineage>
</organism>
<dbReference type="Proteomes" id="UP000029692">
    <property type="component" value="Unassembled WGS sequence"/>
</dbReference>
<keyword evidence="4" id="KW-1133">Transmembrane helix</keyword>